<dbReference type="Proteomes" id="UP000248706">
    <property type="component" value="Unassembled WGS sequence"/>
</dbReference>
<dbReference type="GO" id="GO:0003872">
    <property type="term" value="F:6-phosphofructokinase activity"/>
    <property type="evidence" value="ECO:0007669"/>
    <property type="project" value="UniProtKB-UniRule"/>
</dbReference>
<dbReference type="NCBIfam" id="NF010675">
    <property type="entry name" value="PRK14072.1"/>
    <property type="match status" value="1"/>
</dbReference>
<dbReference type="Gene3D" id="3.40.50.450">
    <property type="match status" value="1"/>
</dbReference>
<dbReference type="Gene3D" id="3.40.50.460">
    <property type="entry name" value="Phosphofructokinase domain"/>
    <property type="match status" value="1"/>
</dbReference>
<feature type="binding site" evidence="6">
    <location>
        <begin position="183"/>
        <end position="185"/>
    </location>
    <ligand>
        <name>substrate</name>
    </ligand>
</feature>
<comment type="subcellular location">
    <subcellularLocation>
        <location evidence="6">Cytoplasm</location>
    </subcellularLocation>
</comment>
<comment type="cofactor">
    <cofactor evidence="1 6">
        <name>Mg(2+)</name>
        <dbReference type="ChEBI" id="CHEBI:18420"/>
    </cofactor>
</comment>
<evidence type="ECO:0000259" key="7">
    <source>
        <dbReference type="Pfam" id="PF00365"/>
    </source>
</evidence>
<comment type="function">
    <text evidence="6">Catalyzes the phosphorylation of D-fructose 6-phosphate, the first committing step of glycolysis. Uses inorganic phosphate (PPi) as phosphoryl donor instead of ATP like common ATP-dependent phosphofructokinases (ATP-PFKs), which renders the reaction reversible, and can thus function both in glycolysis and gluconeogenesis. Consistently, PPi-PFK can replace the enzymes of both the forward (ATP-PFK) and reverse (fructose-bisphosphatase (FBPase)) reactions.</text>
</comment>
<comment type="catalytic activity">
    <reaction evidence="6">
        <text>beta-D-fructose 6-phosphate + diphosphate = beta-D-fructose 1,6-bisphosphate + phosphate + H(+)</text>
        <dbReference type="Rhea" id="RHEA:13613"/>
        <dbReference type="ChEBI" id="CHEBI:15378"/>
        <dbReference type="ChEBI" id="CHEBI:32966"/>
        <dbReference type="ChEBI" id="CHEBI:33019"/>
        <dbReference type="ChEBI" id="CHEBI:43474"/>
        <dbReference type="ChEBI" id="CHEBI:57634"/>
        <dbReference type="EC" id="2.7.1.90"/>
    </reaction>
</comment>
<dbReference type="UniPathway" id="UPA00109">
    <property type="reaction ID" value="UER00182"/>
</dbReference>
<dbReference type="EMBL" id="MCIF01000002">
    <property type="protein sequence ID" value="RAQ98287.1"/>
    <property type="molecule type" value="Genomic_DNA"/>
</dbReference>
<keyword evidence="5 6" id="KW-0460">Magnesium</keyword>
<organism evidence="8 9">
    <name type="scientific">Thermogemmatispora tikiterensis</name>
    <dbReference type="NCBI Taxonomy" id="1825093"/>
    <lineage>
        <taxon>Bacteria</taxon>
        <taxon>Bacillati</taxon>
        <taxon>Chloroflexota</taxon>
        <taxon>Ktedonobacteria</taxon>
        <taxon>Thermogemmatisporales</taxon>
        <taxon>Thermogemmatisporaceae</taxon>
        <taxon>Thermogemmatispora</taxon>
    </lineage>
</organism>
<feature type="active site" description="Proton acceptor" evidence="6">
    <location>
        <position position="138"/>
    </location>
</feature>
<accession>A0A328VLD5</accession>
<evidence type="ECO:0000256" key="6">
    <source>
        <dbReference type="HAMAP-Rule" id="MF_01978"/>
    </source>
</evidence>
<dbReference type="RefSeq" id="WP_112433447.1">
    <property type="nucleotide sequence ID" value="NZ_MCIF01000002.1"/>
</dbReference>
<dbReference type="InterPro" id="IPR022953">
    <property type="entry name" value="ATP_PFK"/>
</dbReference>
<keyword evidence="3 6" id="KW-0479">Metal-binding</keyword>
<comment type="caution">
    <text evidence="8">The sequence shown here is derived from an EMBL/GenBank/DDBJ whole genome shotgun (WGS) entry which is preliminary data.</text>
</comment>
<keyword evidence="2 6" id="KW-0808">Transferase</keyword>
<name>A0A328VLD5_9CHLR</name>
<dbReference type="InterPro" id="IPR050929">
    <property type="entry name" value="PFKA"/>
</dbReference>
<evidence type="ECO:0000313" key="9">
    <source>
        <dbReference type="Proteomes" id="UP000248706"/>
    </source>
</evidence>
<evidence type="ECO:0000256" key="1">
    <source>
        <dbReference type="ARBA" id="ARBA00001946"/>
    </source>
</evidence>
<feature type="binding site" evidence="6">
    <location>
        <begin position="136"/>
        <end position="138"/>
    </location>
    <ligand>
        <name>substrate</name>
    </ligand>
</feature>
<dbReference type="PRINTS" id="PR00476">
    <property type="entry name" value="PHFRCTKINASE"/>
</dbReference>
<dbReference type="PIRSF" id="PIRSF036483">
    <property type="entry name" value="PFK_XF0274"/>
    <property type="match status" value="1"/>
</dbReference>
<dbReference type="EC" id="2.7.1.90" evidence="6"/>
<dbReference type="GO" id="GO:0047334">
    <property type="term" value="F:diphosphate-fructose-6-phosphate 1-phosphotransferase activity"/>
    <property type="evidence" value="ECO:0007669"/>
    <property type="project" value="UniProtKB-EC"/>
</dbReference>
<sequence length="398" mass="43317">MARANLLIGQSGGATAVINASLVGAVEAALASERVTNVYGMLHGIEGFLKEELIDLSRQPAELWPRLRETPSAALGTCRYRLRAEDLEHALALLRRYEIRYLLYIGGNDSADTLHRLALAAQDCGYELQAISIPKTIDNDLPLTDHCPGYGSAARFIALATLDSSLNTSSIPWHYPVKIIETMGRDAGWLAAASALLKEDESDPPHLILVPERPFRQSEFLARVEAIQRRLGYVVIVVAETVRDESGRPLGSLGALGVDAFGHPLLSGAAQYLVESVRSQLGLRARFDKPGDLQRMASAYVSPVDRAEALLVGRQGVLAALAGYSDQMVTLQREEGPVYRCTTSLAPLASIANEKRCLPAEYLDESGTMITEAFRDYALPLLGELPPRYAQLAPIKVR</sequence>
<evidence type="ECO:0000256" key="3">
    <source>
        <dbReference type="ARBA" id="ARBA00022723"/>
    </source>
</evidence>
<dbReference type="SUPFAM" id="SSF53784">
    <property type="entry name" value="Phosphofructokinase"/>
    <property type="match status" value="1"/>
</dbReference>
<dbReference type="InterPro" id="IPR000023">
    <property type="entry name" value="Phosphofructokinase_dom"/>
</dbReference>
<evidence type="ECO:0000256" key="4">
    <source>
        <dbReference type="ARBA" id="ARBA00022777"/>
    </source>
</evidence>
<dbReference type="InterPro" id="IPR011404">
    <property type="entry name" value="PPi-PFK"/>
</dbReference>
<proteinExistence type="inferred from homology"/>
<keyword evidence="9" id="KW-1185">Reference proteome</keyword>
<protein>
    <recommendedName>
        <fullName evidence="6">Pyrophosphate--fructose 6-phosphate 1-phosphotransferase</fullName>
        <ecNumber evidence="6">2.7.1.90</ecNumber>
    </recommendedName>
    <alternativeName>
        <fullName evidence="6">6-phosphofructokinase, pyrophosphate dependent</fullName>
    </alternativeName>
    <alternativeName>
        <fullName evidence="6">PPi-dependent phosphofructokinase</fullName>
        <shortName evidence="6">PPi-PFK</shortName>
    </alternativeName>
    <alternativeName>
        <fullName evidence="6">Pyrophosphate-dependent 6-phosphofructose-1-kinase</fullName>
    </alternativeName>
</protein>
<feature type="site" description="Important for catalytic activity and substrate specificity; stabilizes the transition state when the phosphoryl donor is PPi; prevents ATP from binding by mimicking the alpha-phosphate group of ATP" evidence="6">
    <location>
        <position position="109"/>
    </location>
</feature>
<gene>
    <name evidence="6" type="primary">pfp</name>
    <name evidence="8" type="ORF">A4R35_22290</name>
</gene>
<feature type="binding site" evidence="6">
    <location>
        <position position="240"/>
    </location>
    <ligand>
        <name>substrate</name>
    </ligand>
</feature>
<dbReference type="AlphaFoldDB" id="A0A328VLD5"/>
<evidence type="ECO:0000313" key="8">
    <source>
        <dbReference type="EMBL" id="RAQ98287.1"/>
    </source>
</evidence>
<dbReference type="Pfam" id="PF00365">
    <property type="entry name" value="PFK"/>
    <property type="match status" value="1"/>
</dbReference>
<comment type="subunit">
    <text evidence="6">Homodimer.</text>
</comment>
<keyword evidence="6" id="KW-0324">Glycolysis</keyword>
<evidence type="ECO:0000256" key="5">
    <source>
        <dbReference type="ARBA" id="ARBA00022842"/>
    </source>
</evidence>
<dbReference type="HAMAP" id="MF_01978">
    <property type="entry name" value="Phosphofructokinase_II_B2"/>
    <property type="match status" value="1"/>
</dbReference>
<reference evidence="8 9" key="1">
    <citation type="submission" date="2016-08" db="EMBL/GenBank/DDBJ databases">
        <title>Analysis of Carbohydrate Active Enzymes in Thermogemmatispora T81 Reveals Carbohydrate Degradation Ability.</title>
        <authorList>
            <person name="Tomazini A."/>
            <person name="Lal S."/>
            <person name="Stott M."/>
            <person name="Henrissat B."/>
            <person name="Polikarpov I."/>
            <person name="Sparling R."/>
            <person name="Levin D.B."/>
        </authorList>
    </citation>
    <scope>NUCLEOTIDE SEQUENCE [LARGE SCALE GENOMIC DNA]</scope>
    <source>
        <strain evidence="8 9">T81</strain>
    </source>
</reference>
<dbReference type="OrthoDB" id="9802503at2"/>
<dbReference type="GO" id="GO:0006002">
    <property type="term" value="P:fructose 6-phosphate metabolic process"/>
    <property type="evidence" value="ECO:0007669"/>
    <property type="project" value="InterPro"/>
</dbReference>
<dbReference type="GO" id="GO:0046872">
    <property type="term" value="F:metal ion binding"/>
    <property type="evidence" value="ECO:0007669"/>
    <property type="project" value="UniProtKB-KW"/>
</dbReference>
<dbReference type="PANTHER" id="PTHR45770">
    <property type="entry name" value="ATP-DEPENDENT 6-PHOSPHOFRUCTOKINASE 1"/>
    <property type="match status" value="1"/>
</dbReference>
<keyword evidence="4 6" id="KW-0418">Kinase</keyword>
<comment type="pathway">
    <text evidence="6">Carbohydrate degradation; glycolysis; D-glyceraldehyde 3-phosphate and glycerone phosphate from D-glucose: step 3/4.</text>
</comment>
<feature type="binding site" evidence="6">
    <location>
        <position position="108"/>
    </location>
    <ligand>
        <name>Mg(2+)</name>
        <dbReference type="ChEBI" id="CHEBI:18420"/>
        <note>catalytic</note>
    </ligand>
</feature>
<comment type="caution">
    <text evidence="6">Lacks conserved residue(s) required for the propagation of feature annotation.</text>
</comment>
<dbReference type="InterPro" id="IPR035966">
    <property type="entry name" value="PKF_sf"/>
</dbReference>
<keyword evidence="6" id="KW-0963">Cytoplasm</keyword>
<evidence type="ECO:0000256" key="2">
    <source>
        <dbReference type="ARBA" id="ARBA00022679"/>
    </source>
</evidence>
<feature type="site" description="Important for catalytic activity; stabilizes the transition state when the phosphoryl donor is PPi" evidence="6">
    <location>
        <position position="135"/>
    </location>
</feature>
<comment type="similarity">
    <text evidence="6">Belongs to the phosphofructokinase type A (PFKA) family. PPi-dependent PFK group II subfamily. Clade 'B2' sub-subfamily.</text>
</comment>
<comment type="activity regulation">
    <text evidence="6">Non-allosteric.</text>
</comment>
<dbReference type="GO" id="GO:0005737">
    <property type="term" value="C:cytoplasm"/>
    <property type="evidence" value="ECO:0007669"/>
    <property type="project" value="UniProtKB-SubCell"/>
</dbReference>
<feature type="binding site" evidence="6">
    <location>
        <position position="13"/>
    </location>
    <ligand>
        <name>diphosphate</name>
        <dbReference type="ChEBI" id="CHEBI:33019"/>
    </ligand>
</feature>
<feature type="domain" description="Phosphofructokinase" evidence="7">
    <location>
        <begin position="6"/>
        <end position="315"/>
    </location>
</feature>